<dbReference type="Proteomes" id="UP000184363">
    <property type="component" value="Unassembled WGS sequence"/>
</dbReference>
<dbReference type="CDD" id="cd00090">
    <property type="entry name" value="HTH_ARSR"/>
    <property type="match status" value="1"/>
</dbReference>
<dbReference type="PANTHER" id="PTHR33154:SF12">
    <property type="entry name" value="TRANSCRIPTIONAL REGULATORY PROTEIN"/>
    <property type="match status" value="1"/>
</dbReference>
<keyword evidence="6" id="KW-1185">Reference proteome</keyword>
<keyword evidence="3" id="KW-0804">Transcription</keyword>
<dbReference type="GO" id="GO:0003700">
    <property type="term" value="F:DNA-binding transcription factor activity"/>
    <property type="evidence" value="ECO:0007669"/>
    <property type="project" value="InterPro"/>
</dbReference>
<dbReference type="EMBL" id="FRAP01000033">
    <property type="protein sequence ID" value="SHL50672.1"/>
    <property type="molecule type" value="Genomic_DNA"/>
</dbReference>
<keyword evidence="2 5" id="KW-0238">DNA-binding</keyword>
<dbReference type="InterPro" id="IPR036390">
    <property type="entry name" value="WH_DNA-bd_sf"/>
</dbReference>
<name>A0A1M7B6R2_PSETH</name>
<dbReference type="InterPro" id="IPR011991">
    <property type="entry name" value="ArsR-like_HTH"/>
</dbReference>
<gene>
    <name evidence="5" type="ORF">SAMN05443637_1333</name>
</gene>
<evidence type="ECO:0000256" key="1">
    <source>
        <dbReference type="ARBA" id="ARBA00023015"/>
    </source>
</evidence>
<evidence type="ECO:0000313" key="5">
    <source>
        <dbReference type="EMBL" id="SHL50672.1"/>
    </source>
</evidence>
<dbReference type="PANTHER" id="PTHR33154">
    <property type="entry name" value="TRANSCRIPTIONAL REGULATOR, ARSR FAMILY"/>
    <property type="match status" value="1"/>
</dbReference>
<dbReference type="SMART" id="SM00418">
    <property type="entry name" value="HTH_ARSR"/>
    <property type="match status" value="1"/>
</dbReference>
<feature type="domain" description="HTH arsR-type" evidence="4">
    <location>
        <begin position="14"/>
        <end position="108"/>
    </location>
</feature>
<organism evidence="5 6">
    <name type="scientific">Pseudonocardia thermophila</name>
    <dbReference type="NCBI Taxonomy" id="1848"/>
    <lineage>
        <taxon>Bacteria</taxon>
        <taxon>Bacillati</taxon>
        <taxon>Actinomycetota</taxon>
        <taxon>Actinomycetes</taxon>
        <taxon>Pseudonocardiales</taxon>
        <taxon>Pseudonocardiaceae</taxon>
        <taxon>Pseudonocardia</taxon>
    </lineage>
</organism>
<evidence type="ECO:0000256" key="2">
    <source>
        <dbReference type="ARBA" id="ARBA00023125"/>
    </source>
</evidence>
<dbReference type="GO" id="GO:0003677">
    <property type="term" value="F:DNA binding"/>
    <property type="evidence" value="ECO:0007669"/>
    <property type="project" value="UniProtKB-KW"/>
</dbReference>
<keyword evidence="1" id="KW-0805">Transcription regulation</keyword>
<evidence type="ECO:0000313" key="6">
    <source>
        <dbReference type="Proteomes" id="UP000184363"/>
    </source>
</evidence>
<dbReference type="PROSITE" id="PS50987">
    <property type="entry name" value="HTH_ARSR_2"/>
    <property type="match status" value="1"/>
</dbReference>
<evidence type="ECO:0000256" key="3">
    <source>
        <dbReference type="ARBA" id="ARBA00023163"/>
    </source>
</evidence>
<dbReference type="AlphaFoldDB" id="A0A1M7B6R2"/>
<protein>
    <submittedName>
        <fullName evidence="5">DNA-binding transcriptional regulator, ArsR family</fullName>
    </submittedName>
</protein>
<evidence type="ECO:0000259" key="4">
    <source>
        <dbReference type="PROSITE" id="PS50987"/>
    </source>
</evidence>
<dbReference type="InterPro" id="IPR001845">
    <property type="entry name" value="HTH_ArsR_DNA-bd_dom"/>
</dbReference>
<dbReference type="SUPFAM" id="SSF46785">
    <property type="entry name" value="Winged helix' DNA-binding domain"/>
    <property type="match status" value="1"/>
</dbReference>
<dbReference type="Pfam" id="PF12840">
    <property type="entry name" value="HTH_20"/>
    <property type="match status" value="1"/>
</dbReference>
<dbReference type="InterPro" id="IPR051081">
    <property type="entry name" value="HTH_MetalResp_TranReg"/>
</dbReference>
<sequence length="109" mass="11415">MWLMAPTGGTPLPQPDRSEIRIEAVLAALADPVRLDVVRTLAGAPSGIACGELARTVSPSTRTHHLNTLRAAGVISTVAVGTRKISSLRREDLDALFPGLLDGVLAAPR</sequence>
<dbReference type="InterPro" id="IPR036388">
    <property type="entry name" value="WH-like_DNA-bd_sf"/>
</dbReference>
<accession>A0A1M7B6R2</accession>
<dbReference type="PRINTS" id="PR00778">
    <property type="entry name" value="HTHARSR"/>
</dbReference>
<dbReference type="Gene3D" id="1.10.10.10">
    <property type="entry name" value="Winged helix-like DNA-binding domain superfamily/Winged helix DNA-binding domain"/>
    <property type="match status" value="1"/>
</dbReference>
<reference evidence="5 6" key="1">
    <citation type="submission" date="2016-11" db="EMBL/GenBank/DDBJ databases">
        <authorList>
            <person name="Jaros S."/>
            <person name="Januszkiewicz K."/>
            <person name="Wedrychowicz H."/>
        </authorList>
    </citation>
    <scope>NUCLEOTIDE SEQUENCE [LARGE SCALE GENOMIC DNA]</scope>
    <source>
        <strain evidence="5 6">DSM 43832</strain>
    </source>
</reference>
<proteinExistence type="predicted"/>
<dbReference type="STRING" id="1848.SAMN05443637_1333"/>